<dbReference type="PANTHER" id="PTHR45694">
    <property type="entry name" value="GLUTAREDOXIN 2"/>
    <property type="match status" value="1"/>
</dbReference>
<proteinExistence type="predicted"/>
<dbReference type="PRINTS" id="PR00160">
    <property type="entry name" value="GLUTAREDOXIN"/>
</dbReference>
<dbReference type="PROSITE" id="PS51354">
    <property type="entry name" value="GLUTAREDOXIN_2"/>
    <property type="match status" value="1"/>
</dbReference>
<dbReference type="AlphaFoldDB" id="A0A9P6WIS9"/>
<evidence type="ECO:0000256" key="1">
    <source>
        <dbReference type="SAM" id="MobiDB-lite"/>
    </source>
</evidence>
<dbReference type="OrthoDB" id="423313at2759"/>
<dbReference type="Gene3D" id="3.40.30.10">
    <property type="entry name" value="Glutaredoxin"/>
    <property type="match status" value="1"/>
</dbReference>
<dbReference type="GO" id="GO:0000324">
    <property type="term" value="C:fungal-type vacuole"/>
    <property type="evidence" value="ECO:0007669"/>
    <property type="project" value="TreeGrafter"/>
</dbReference>
<dbReference type="GO" id="GO:0034599">
    <property type="term" value="P:cellular response to oxidative stress"/>
    <property type="evidence" value="ECO:0007669"/>
    <property type="project" value="TreeGrafter"/>
</dbReference>
<feature type="compositionally biased region" description="Low complexity" evidence="1">
    <location>
        <begin position="78"/>
        <end position="90"/>
    </location>
</feature>
<dbReference type="Pfam" id="PF00462">
    <property type="entry name" value="Glutaredoxin"/>
    <property type="match status" value="1"/>
</dbReference>
<dbReference type="InterPro" id="IPR014025">
    <property type="entry name" value="Glutaredoxin_subgr"/>
</dbReference>
<protein>
    <recommendedName>
        <fullName evidence="2">Glutaredoxin domain-containing protein</fullName>
    </recommendedName>
</protein>
<dbReference type="PANTHER" id="PTHR45694:SF5">
    <property type="entry name" value="GLUTAREDOXIN 2"/>
    <property type="match status" value="1"/>
</dbReference>
<dbReference type="GO" id="GO:0005796">
    <property type="term" value="C:Golgi lumen"/>
    <property type="evidence" value="ECO:0007669"/>
    <property type="project" value="TreeGrafter"/>
</dbReference>
<dbReference type="InterPro" id="IPR002109">
    <property type="entry name" value="Glutaredoxin"/>
</dbReference>
<feature type="compositionally biased region" description="Polar residues" evidence="1">
    <location>
        <begin position="204"/>
        <end position="213"/>
    </location>
</feature>
<feature type="compositionally biased region" description="Basic and acidic residues" evidence="1">
    <location>
        <begin position="194"/>
        <end position="203"/>
    </location>
</feature>
<gene>
    <name evidence="3" type="ORF">C6P40_001719</name>
</gene>
<sequence length="376" mass="39764">MGIPITPRKRKLLSIATGAVLLVFVVLLSSSKSHQSNNIAIADNINTNNPLLSDDLTVQVPGENSKSTSANRAGDNLSGSSSSSSKNGGIVDSSLFSSQDSKLDTKKLTNANNFVKGKEGVIDESKVKLADSSDNIPLVAGDPTSKKAHDKSSSSSSNNKNELNNDLSHDTIPTGDSSLSSNGIKADKGLGSNKQKESLKNSNDDNVASNLKNKPQPAEHKNANSQIMDAQKKAQEEGVSKDEGSSFNPKNAYEQILSKSPVVIFSKSYCPFSKKLKNLLKTEYNITPEPVIIELDDHENGKELQNHVGKETGRFTVPNFIVKGTSRGGADDIVALHDNDELVDLFHNWAGGAAKIERVGGDSPAVPVGAGSAGSS</sequence>
<dbReference type="GO" id="GO:0015038">
    <property type="term" value="F:glutathione disulfide oxidoreductase activity"/>
    <property type="evidence" value="ECO:0007669"/>
    <property type="project" value="TreeGrafter"/>
</dbReference>
<dbReference type="SUPFAM" id="SSF52833">
    <property type="entry name" value="Thioredoxin-like"/>
    <property type="match status" value="1"/>
</dbReference>
<accession>A0A9P6WIS9</accession>
<evidence type="ECO:0000313" key="4">
    <source>
        <dbReference type="Proteomes" id="UP000697127"/>
    </source>
</evidence>
<feature type="region of interest" description="Disordered" evidence="1">
    <location>
        <begin position="134"/>
        <end position="248"/>
    </location>
</feature>
<feature type="compositionally biased region" description="Basic and acidic residues" evidence="1">
    <location>
        <begin position="230"/>
        <end position="244"/>
    </location>
</feature>
<dbReference type="EMBL" id="PUHW01000202">
    <property type="protein sequence ID" value="KAG0687906.1"/>
    <property type="molecule type" value="Genomic_DNA"/>
</dbReference>
<feature type="domain" description="Glutaredoxin" evidence="2">
    <location>
        <begin position="262"/>
        <end position="325"/>
    </location>
</feature>
<comment type="caution">
    <text evidence="3">The sequence shown here is derived from an EMBL/GenBank/DDBJ whole genome shotgun (WGS) entry which is preliminary data.</text>
</comment>
<evidence type="ECO:0000259" key="2">
    <source>
        <dbReference type="Pfam" id="PF00462"/>
    </source>
</evidence>
<reference evidence="3" key="1">
    <citation type="submission" date="2020-11" db="EMBL/GenBank/DDBJ databases">
        <title>Kefir isolates.</title>
        <authorList>
            <person name="Marcisauskas S."/>
            <person name="Kim Y."/>
            <person name="Blasche S."/>
        </authorList>
    </citation>
    <scope>NUCLEOTIDE SEQUENCE</scope>
    <source>
        <strain evidence="3">Olga-1</strain>
    </source>
</reference>
<name>A0A9P6WIS9_9ASCO</name>
<keyword evidence="4" id="KW-1185">Reference proteome</keyword>
<dbReference type="InterPro" id="IPR036249">
    <property type="entry name" value="Thioredoxin-like_sf"/>
</dbReference>
<feature type="compositionally biased region" description="Polar residues" evidence="1">
    <location>
        <begin position="174"/>
        <end position="183"/>
    </location>
</feature>
<feature type="compositionally biased region" description="Low complexity" evidence="1">
    <location>
        <begin position="153"/>
        <end position="166"/>
    </location>
</feature>
<evidence type="ECO:0000313" key="3">
    <source>
        <dbReference type="EMBL" id="KAG0687906.1"/>
    </source>
</evidence>
<feature type="compositionally biased region" description="Polar residues" evidence="1">
    <location>
        <begin position="62"/>
        <end position="71"/>
    </location>
</feature>
<organism evidence="3 4">
    <name type="scientific">Pichia californica</name>
    <dbReference type="NCBI Taxonomy" id="460514"/>
    <lineage>
        <taxon>Eukaryota</taxon>
        <taxon>Fungi</taxon>
        <taxon>Dikarya</taxon>
        <taxon>Ascomycota</taxon>
        <taxon>Saccharomycotina</taxon>
        <taxon>Pichiomycetes</taxon>
        <taxon>Pichiales</taxon>
        <taxon>Pichiaceae</taxon>
        <taxon>Pichia</taxon>
    </lineage>
</organism>
<dbReference type="Proteomes" id="UP000697127">
    <property type="component" value="Unassembled WGS sequence"/>
</dbReference>
<dbReference type="GO" id="GO:0005801">
    <property type="term" value="C:cis-Golgi network"/>
    <property type="evidence" value="ECO:0007669"/>
    <property type="project" value="TreeGrafter"/>
</dbReference>
<dbReference type="CDD" id="cd03419">
    <property type="entry name" value="GRX_GRXh_1_2_like"/>
    <property type="match status" value="1"/>
</dbReference>
<feature type="region of interest" description="Disordered" evidence="1">
    <location>
        <begin position="60"/>
        <end position="90"/>
    </location>
</feature>